<protein>
    <submittedName>
        <fullName evidence="1">Uncharacterized protein</fullName>
    </submittedName>
</protein>
<reference evidence="1" key="1">
    <citation type="submission" date="2025-08" db="UniProtKB">
        <authorList>
            <consortium name="Ensembl"/>
        </authorList>
    </citation>
    <scope>IDENTIFICATION</scope>
</reference>
<evidence type="ECO:0000313" key="1">
    <source>
        <dbReference type="Ensembl" id="ENSCABP00000012078.1"/>
    </source>
</evidence>
<name>A0A8C0IQJ7_CHEAB</name>
<dbReference type="Ensembl" id="ENSCABT00000013242.1">
    <property type="protein sequence ID" value="ENSCABP00000012078.1"/>
    <property type="gene ID" value="ENSCABG00000009041.1"/>
</dbReference>
<evidence type="ECO:0000313" key="2">
    <source>
        <dbReference type="Proteomes" id="UP000694404"/>
    </source>
</evidence>
<proteinExistence type="predicted"/>
<dbReference type="AlphaFoldDB" id="A0A8C0IQJ7"/>
<reference evidence="1" key="2">
    <citation type="submission" date="2025-09" db="UniProtKB">
        <authorList>
            <consortium name="Ensembl"/>
        </authorList>
    </citation>
    <scope>IDENTIFICATION</scope>
</reference>
<dbReference type="Proteomes" id="UP000694404">
    <property type="component" value="Unplaced"/>
</dbReference>
<sequence>RSNGKTDHFRAPFLFPGLPLARRHRHRQPTPWSPFKSVRLECWASVLERPVYQEHRDTTAHVRIPAEMKDGCMPIHRGAPATTHSFASASSQPLPGTTWQFPPICVRSYKEMRIRNSDLLVR</sequence>
<keyword evidence="2" id="KW-1185">Reference proteome</keyword>
<organism evidence="1 2">
    <name type="scientific">Chelonoidis abingdonii</name>
    <name type="common">Abingdon island giant tortoise</name>
    <name type="synonym">Testudo abingdonii</name>
    <dbReference type="NCBI Taxonomy" id="106734"/>
    <lineage>
        <taxon>Eukaryota</taxon>
        <taxon>Metazoa</taxon>
        <taxon>Chordata</taxon>
        <taxon>Craniata</taxon>
        <taxon>Vertebrata</taxon>
        <taxon>Euteleostomi</taxon>
        <taxon>Archelosauria</taxon>
        <taxon>Testudinata</taxon>
        <taxon>Testudines</taxon>
        <taxon>Cryptodira</taxon>
        <taxon>Durocryptodira</taxon>
        <taxon>Testudinoidea</taxon>
        <taxon>Testudinidae</taxon>
        <taxon>Chelonoidis</taxon>
    </lineage>
</organism>
<accession>A0A8C0IQJ7</accession>